<dbReference type="EMBL" id="JAGKHQ010000019">
    <property type="protein sequence ID" value="KAG7481849.1"/>
    <property type="molecule type" value="Genomic_DNA"/>
</dbReference>
<dbReference type="GO" id="GO:0005886">
    <property type="term" value="C:plasma membrane"/>
    <property type="evidence" value="ECO:0007669"/>
    <property type="project" value="InterPro"/>
</dbReference>
<gene>
    <name evidence="4" type="ORF">JOB18_006531</name>
</gene>
<keyword evidence="2" id="KW-0812">Transmembrane</keyword>
<dbReference type="SMART" id="SM00458">
    <property type="entry name" value="RICIN"/>
    <property type="match status" value="1"/>
</dbReference>
<protein>
    <submittedName>
        <fullName evidence="4">PH and SEC7 domain-containing protein 3-like isoform X2</fullName>
    </submittedName>
</protein>
<dbReference type="GO" id="GO:0046982">
    <property type="term" value="F:protein heterodimerization activity"/>
    <property type="evidence" value="ECO:0007669"/>
    <property type="project" value="InterPro"/>
</dbReference>
<dbReference type="PANTHER" id="PTHR36129">
    <property type="entry name" value="ORGANIC SOLUTE TRANSPORTER SUBUNIT BETA-RELATED"/>
    <property type="match status" value="1"/>
</dbReference>
<feature type="transmembrane region" description="Helical" evidence="2">
    <location>
        <begin position="68"/>
        <end position="88"/>
    </location>
</feature>
<dbReference type="PANTHER" id="PTHR36129:SF3">
    <property type="match status" value="1"/>
</dbReference>
<dbReference type="InterPro" id="IPR052678">
    <property type="entry name" value="OST-beta_subunit"/>
</dbReference>
<feature type="domain" description="Ricin B lectin" evidence="3">
    <location>
        <begin position="82"/>
        <end position="197"/>
    </location>
</feature>
<accession>A0AAV6Q451</accession>
<evidence type="ECO:0000259" key="3">
    <source>
        <dbReference type="SMART" id="SM00458"/>
    </source>
</evidence>
<dbReference type="GO" id="GO:0015721">
    <property type="term" value="P:bile acid and bile salt transport"/>
    <property type="evidence" value="ECO:0007669"/>
    <property type="project" value="InterPro"/>
</dbReference>
<feature type="transmembrane region" description="Helical" evidence="2">
    <location>
        <begin position="252"/>
        <end position="275"/>
    </location>
</feature>
<feature type="region of interest" description="Disordered" evidence="1">
    <location>
        <begin position="301"/>
        <end position="383"/>
    </location>
</feature>
<evidence type="ECO:0000256" key="2">
    <source>
        <dbReference type="SAM" id="Phobius"/>
    </source>
</evidence>
<name>A0AAV6Q451_SOLSE</name>
<dbReference type="AlphaFoldDB" id="A0AAV6Q451"/>
<dbReference type="InterPro" id="IPR029387">
    <property type="entry name" value="OSTbeta"/>
</dbReference>
<keyword evidence="2" id="KW-0472">Membrane</keyword>
<evidence type="ECO:0000313" key="4">
    <source>
        <dbReference type="EMBL" id="KAG7481849.1"/>
    </source>
</evidence>
<dbReference type="CDD" id="cd23385">
    <property type="entry name" value="beta-trefoil_Ricin_MRC-like"/>
    <property type="match status" value="1"/>
</dbReference>
<dbReference type="Pfam" id="PF15048">
    <property type="entry name" value="OSTbeta"/>
    <property type="match status" value="1"/>
</dbReference>
<evidence type="ECO:0000256" key="1">
    <source>
        <dbReference type="SAM" id="MobiDB-lite"/>
    </source>
</evidence>
<keyword evidence="2" id="KW-1133">Transmembrane helix</keyword>
<evidence type="ECO:0000313" key="5">
    <source>
        <dbReference type="Proteomes" id="UP000693946"/>
    </source>
</evidence>
<organism evidence="4 5">
    <name type="scientific">Solea senegalensis</name>
    <name type="common">Senegalese sole</name>
    <dbReference type="NCBI Taxonomy" id="28829"/>
    <lineage>
        <taxon>Eukaryota</taxon>
        <taxon>Metazoa</taxon>
        <taxon>Chordata</taxon>
        <taxon>Craniata</taxon>
        <taxon>Vertebrata</taxon>
        <taxon>Euteleostomi</taxon>
        <taxon>Actinopterygii</taxon>
        <taxon>Neopterygii</taxon>
        <taxon>Teleostei</taxon>
        <taxon>Neoteleostei</taxon>
        <taxon>Acanthomorphata</taxon>
        <taxon>Carangaria</taxon>
        <taxon>Pleuronectiformes</taxon>
        <taxon>Pleuronectoidei</taxon>
        <taxon>Soleidae</taxon>
        <taxon>Solea</taxon>
    </lineage>
</organism>
<dbReference type="Proteomes" id="UP000693946">
    <property type="component" value="Linkage Group LG7"/>
</dbReference>
<dbReference type="GO" id="GO:0022857">
    <property type="term" value="F:transmembrane transporter activity"/>
    <property type="evidence" value="ECO:0007669"/>
    <property type="project" value="InterPro"/>
</dbReference>
<dbReference type="InterPro" id="IPR000772">
    <property type="entry name" value="Ricin_B_lectin"/>
</dbReference>
<sequence length="383" mass="43281">MNAIHLEITVRVKHQLCESDVLSRSVLLQYEDHKLLPVNFGKAFVAAARHSQVTFLSSRPQREHHKSMFSVGILLFLLLSGGRAFMIYNTHHSLCLEDSATSPVLLKRCNPDSEFQQWVWIGQGMLMCIGSSRCLSAQQMKPVWTRSCGGPDGDAAGLMWDCDRDRLMSRNMSMLLAVDGQHLTLSLKSKHSKWKSLDEGDICQEKLRLRRASADPDEFAEEHPDEMEGMTEETKAYLRWFHRTEDPTTWKFVLLGLSFVCLLVGFLLLGMGAMANKNRKKIAKYKAAAAASSPNERLEMTSLHKDDSNCKPSPPSPGNGEVEPLRAGKIVVTWKDGNTSCLYPDPEEQKEEEEGKKEEEEEKKQSLESEAEMYTQDEVKTVE</sequence>
<reference evidence="4 5" key="1">
    <citation type="journal article" date="2021" name="Sci. Rep.">
        <title>Chromosome anchoring in Senegalese sole (Solea senegalensis) reveals sex-associated markers and genome rearrangements in flatfish.</title>
        <authorList>
            <person name="Guerrero-Cozar I."/>
            <person name="Gomez-Garrido J."/>
            <person name="Berbel C."/>
            <person name="Martinez-Blanch J.F."/>
            <person name="Alioto T."/>
            <person name="Claros M.G."/>
            <person name="Gagnaire P.A."/>
            <person name="Manchado M."/>
        </authorList>
    </citation>
    <scope>NUCLEOTIDE SEQUENCE [LARGE SCALE GENOMIC DNA]</scope>
    <source>
        <strain evidence="4">Sse05_10M</strain>
    </source>
</reference>
<proteinExistence type="predicted"/>
<keyword evidence="5" id="KW-1185">Reference proteome</keyword>
<dbReference type="Pfam" id="PF24562">
    <property type="entry name" value="CysR_MRC2_N"/>
    <property type="match status" value="1"/>
</dbReference>
<feature type="compositionally biased region" description="Basic and acidic residues" evidence="1">
    <location>
        <begin position="353"/>
        <end position="367"/>
    </location>
</feature>
<dbReference type="PROSITE" id="PS50231">
    <property type="entry name" value="RICIN_B_LECTIN"/>
    <property type="match status" value="1"/>
</dbReference>
<comment type="caution">
    <text evidence="4">The sequence shown here is derived from an EMBL/GenBank/DDBJ whole genome shotgun (WGS) entry which is preliminary data.</text>
</comment>